<comment type="caution">
    <text evidence="1">The sequence shown here is derived from an EMBL/GenBank/DDBJ whole genome shotgun (WGS) entry which is preliminary data.</text>
</comment>
<dbReference type="AlphaFoldDB" id="A0A9N7VY94"/>
<evidence type="ECO:0000313" key="1">
    <source>
        <dbReference type="EMBL" id="CAB1456445.1"/>
    </source>
</evidence>
<protein>
    <submittedName>
        <fullName evidence="1">Uncharacterized protein</fullName>
    </submittedName>
</protein>
<keyword evidence="2" id="KW-1185">Reference proteome</keyword>
<sequence length="77" mass="8742">MFCTGQENNNVEVYEIDDGESDGFLTAETCFTDGDITDVSCQSATETLWTLFSNNVKADYFQMELHMRIELGKDVTR</sequence>
<gene>
    <name evidence="1" type="ORF">PLEPLA_LOCUS44229</name>
</gene>
<dbReference type="EMBL" id="CADEAL010004298">
    <property type="protein sequence ID" value="CAB1456445.1"/>
    <property type="molecule type" value="Genomic_DNA"/>
</dbReference>
<accession>A0A9N7VY94</accession>
<proteinExistence type="predicted"/>
<reference evidence="1" key="1">
    <citation type="submission" date="2020-03" db="EMBL/GenBank/DDBJ databases">
        <authorList>
            <person name="Weist P."/>
        </authorList>
    </citation>
    <scope>NUCLEOTIDE SEQUENCE</scope>
</reference>
<organism evidence="1 2">
    <name type="scientific">Pleuronectes platessa</name>
    <name type="common">European plaice</name>
    <dbReference type="NCBI Taxonomy" id="8262"/>
    <lineage>
        <taxon>Eukaryota</taxon>
        <taxon>Metazoa</taxon>
        <taxon>Chordata</taxon>
        <taxon>Craniata</taxon>
        <taxon>Vertebrata</taxon>
        <taxon>Euteleostomi</taxon>
        <taxon>Actinopterygii</taxon>
        <taxon>Neopterygii</taxon>
        <taxon>Teleostei</taxon>
        <taxon>Neoteleostei</taxon>
        <taxon>Acanthomorphata</taxon>
        <taxon>Carangaria</taxon>
        <taxon>Pleuronectiformes</taxon>
        <taxon>Pleuronectoidei</taxon>
        <taxon>Pleuronectidae</taxon>
        <taxon>Pleuronectes</taxon>
    </lineage>
</organism>
<dbReference type="Proteomes" id="UP001153269">
    <property type="component" value="Unassembled WGS sequence"/>
</dbReference>
<evidence type="ECO:0000313" key="2">
    <source>
        <dbReference type="Proteomes" id="UP001153269"/>
    </source>
</evidence>
<name>A0A9N7VY94_PLEPL</name>